<organism evidence="2">
    <name type="scientific">Rhizophora mucronata</name>
    <name type="common">Asiatic mangrove</name>
    <dbReference type="NCBI Taxonomy" id="61149"/>
    <lineage>
        <taxon>Eukaryota</taxon>
        <taxon>Viridiplantae</taxon>
        <taxon>Streptophyta</taxon>
        <taxon>Embryophyta</taxon>
        <taxon>Tracheophyta</taxon>
        <taxon>Spermatophyta</taxon>
        <taxon>Magnoliopsida</taxon>
        <taxon>eudicotyledons</taxon>
        <taxon>Gunneridae</taxon>
        <taxon>Pentapetalae</taxon>
        <taxon>rosids</taxon>
        <taxon>fabids</taxon>
        <taxon>Malpighiales</taxon>
        <taxon>Rhizophoraceae</taxon>
        <taxon>Rhizophora</taxon>
    </lineage>
</organism>
<reference evidence="2" key="1">
    <citation type="submission" date="2018-02" db="EMBL/GenBank/DDBJ databases">
        <title>Rhizophora mucronata_Transcriptome.</title>
        <authorList>
            <person name="Meera S.P."/>
            <person name="Sreeshan A."/>
            <person name="Augustine A."/>
        </authorList>
    </citation>
    <scope>NUCLEOTIDE SEQUENCE</scope>
    <source>
        <tissue evidence="2">Leaf</tissue>
    </source>
</reference>
<sequence length="35" mass="3479">MASMTCSTALVTNGPMPSPGMRVTARGAPSPGRGM</sequence>
<feature type="region of interest" description="Disordered" evidence="1">
    <location>
        <begin position="1"/>
        <end position="35"/>
    </location>
</feature>
<dbReference type="EMBL" id="GGEC01022252">
    <property type="protein sequence ID" value="MBX02736.1"/>
    <property type="molecule type" value="Transcribed_RNA"/>
</dbReference>
<dbReference type="AlphaFoldDB" id="A0A2P2KAL1"/>
<name>A0A2P2KAL1_RHIMU</name>
<evidence type="ECO:0000256" key="1">
    <source>
        <dbReference type="SAM" id="MobiDB-lite"/>
    </source>
</evidence>
<accession>A0A2P2KAL1</accession>
<feature type="compositionally biased region" description="Polar residues" evidence="1">
    <location>
        <begin position="1"/>
        <end position="11"/>
    </location>
</feature>
<proteinExistence type="predicted"/>
<evidence type="ECO:0000313" key="2">
    <source>
        <dbReference type="EMBL" id="MBX02736.1"/>
    </source>
</evidence>
<protein>
    <submittedName>
        <fullName evidence="2">Isocitrate dehydrogenase</fullName>
    </submittedName>
</protein>